<evidence type="ECO:0000313" key="3">
    <source>
        <dbReference type="EMBL" id="CAI9916104.1"/>
    </source>
</evidence>
<gene>
    <name evidence="3" type="ORF">HINF_LOCUS3749</name>
    <name evidence="4" type="ORF">HINF_LOCUS74378</name>
</gene>
<keyword evidence="5" id="KW-1185">Reference proteome</keyword>
<organism evidence="3">
    <name type="scientific">Hexamita inflata</name>
    <dbReference type="NCBI Taxonomy" id="28002"/>
    <lineage>
        <taxon>Eukaryota</taxon>
        <taxon>Metamonada</taxon>
        <taxon>Diplomonadida</taxon>
        <taxon>Hexamitidae</taxon>
        <taxon>Hexamitinae</taxon>
        <taxon>Hexamita</taxon>
    </lineage>
</organism>
<protein>
    <submittedName>
        <fullName evidence="4">Hypothetical_protein</fullName>
    </submittedName>
</protein>
<proteinExistence type="predicted"/>
<feature type="chain" id="PRO_5041698129" evidence="2">
    <location>
        <begin position="18"/>
        <end position="133"/>
    </location>
</feature>
<sequence length="133" mass="15600">MFIMLNIFICYIILILSFDQKIVVLHYLACKGGAISLMRVQVNSLIREFHHAKLPYKQVTNNIVFNHDFQPQIIQIRHFPKIHFGYIFAYKGDQIGNSLISKQATPLQARLCSTMQYKNHPQIYPLFVMWNSL</sequence>
<keyword evidence="1" id="KW-0812">Transmembrane</keyword>
<dbReference type="Proteomes" id="UP001642409">
    <property type="component" value="Unassembled WGS sequence"/>
</dbReference>
<dbReference type="AlphaFoldDB" id="A0AA86TE02"/>
<reference evidence="4 5" key="2">
    <citation type="submission" date="2024-07" db="EMBL/GenBank/DDBJ databases">
        <authorList>
            <person name="Akdeniz Z."/>
        </authorList>
    </citation>
    <scope>NUCLEOTIDE SEQUENCE [LARGE SCALE GENOMIC DNA]</scope>
</reference>
<keyword evidence="1" id="KW-1133">Transmembrane helix</keyword>
<reference evidence="3" key="1">
    <citation type="submission" date="2023-06" db="EMBL/GenBank/DDBJ databases">
        <authorList>
            <person name="Kurt Z."/>
        </authorList>
    </citation>
    <scope>NUCLEOTIDE SEQUENCE</scope>
</reference>
<name>A0AA86TE02_9EUKA</name>
<dbReference type="EMBL" id="CATOUU010000092">
    <property type="protein sequence ID" value="CAI9916104.1"/>
    <property type="molecule type" value="Genomic_DNA"/>
</dbReference>
<keyword evidence="1" id="KW-0472">Membrane</keyword>
<evidence type="ECO:0000313" key="5">
    <source>
        <dbReference type="Proteomes" id="UP001642409"/>
    </source>
</evidence>
<keyword evidence="2" id="KW-0732">Signal</keyword>
<evidence type="ECO:0000256" key="2">
    <source>
        <dbReference type="SAM" id="SignalP"/>
    </source>
</evidence>
<feature type="signal peptide" evidence="2">
    <location>
        <begin position="1"/>
        <end position="17"/>
    </location>
</feature>
<feature type="transmembrane region" description="Helical" evidence="1">
    <location>
        <begin position="6"/>
        <end position="29"/>
    </location>
</feature>
<evidence type="ECO:0000256" key="1">
    <source>
        <dbReference type="SAM" id="Phobius"/>
    </source>
</evidence>
<dbReference type="EMBL" id="CAXDID020000631">
    <property type="protein sequence ID" value="CAL6107215.1"/>
    <property type="molecule type" value="Genomic_DNA"/>
</dbReference>
<evidence type="ECO:0000313" key="4">
    <source>
        <dbReference type="EMBL" id="CAL6107215.1"/>
    </source>
</evidence>
<comment type="caution">
    <text evidence="3">The sequence shown here is derived from an EMBL/GenBank/DDBJ whole genome shotgun (WGS) entry which is preliminary data.</text>
</comment>
<accession>A0AA86TE02</accession>